<dbReference type="RefSeq" id="WP_341402679.1">
    <property type="nucleotide sequence ID" value="NZ_JBBUKT010000001.1"/>
</dbReference>
<evidence type="ECO:0000256" key="1">
    <source>
        <dbReference type="SAM" id="MobiDB-lite"/>
    </source>
</evidence>
<gene>
    <name evidence="2" type="ORF">WKV53_02055</name>
</gene>
<dbReference type="Proteomes" id="UP001371305">
    <property type="component" value="Unassembled WGS sequence"/>
</dbReference>
<dbReference type="EMBL" id="JBBUKT010000001">
    <property type="protein sequence ID" value="MEK7949259.1"/>
    <property type="molecule type" value="Genomic_DNA"/>
</dbReference>
<protein>
    <submittedName>
        <fullName evidence="2">Uncharacterized protein</fullName>
    </submittedName>
</protein>
<comment type="caution">
    <text evidence="2">The sequence shown here is derived from an EMBL/GenBank/DDBJ whole genome shotgun (WGS) entry which is preliminary data.</text>
</comment>
<feature type="compositionally biased region" description="Polar residues" evidence="1">
    <location>
        <begin position="73"/>
        <end position="84"/>
    </location>
</feature>
<keyword evidence="3" id="KW-1185">Reference proteome</keyword>
<sequence length="92" mass="10252">MNPDDLGDFEQQLLGMELRRPPAEWKAFLLPKPVPPLLPKPLLIFCAASWAATIGFIITKPESEDLGPPILPPSQQATSWNNALAYQPDMER</sequence>
<proteinExistence type="predicted"/>
<feature type="region of interest" description="Disordered" evidence="1">
    <location>
        <begin position="65"/>
        <end position="92"/>
    </location>
</feature>
<evidence type="ECO:0000313" key="3">
    <source>
        <dbReference type="Proteomes" id="UP001371305"/>
    </source>
</evidence>
<organism evidence="2 3">
    <name type="scientific">Luteolibacter soli</name>
    <dbReference type="NCBI Taxonomy" id="3135280"/>
    <lineage>
        <taxon>Bacteria</taxon>
        <taxon>Pseudomonadati</taxon>
        <taxon>Verrucomicrobiota</taxon>
        <taxon>Verrucomicrobiia</taxon>
        <taxon>Verrucomicrobiales</taxon>
        <taxon>Verrucomicrobiaceae</taxon>
        <taxon>Luteolibacter</taxon>
    </lineage>
</organism>
<accession>A0ABU9ANI7</accession>
<evidence type="ECO:0000313" key="2">
    <source>
        <dbReference type="EMBL" id="MEK7949259.1"/>
    </source>
</evidence>
<name>A0ABU9ANI7_9BACT</name>
<reference evidence="2 3" key="1">
    <citation type="submission" date="2024-04" db="EMBL/GenBank/DDBJ databases">
        <title>Luteolibacter sp. isolated from soil.</title>
        <authorList>
            <person name="An J."/>
        </authorList>
    </citation>
    <scope>NUCLEOTIDE SEQUENCE [LARGE SCALE GENOMIC DNA]</scope>
    <source>
        <strain evidence="2 3">Y139</strain>
    </source>
</reference>